<dbReference type="OrthoDB" id="3870258at2"/>
<accession>A0A6P2C3H1</accession>
<organism evidence="1 2">
    <name type="scientific">Trebonia kvetii</name>
    <dbReference type="NCBI Taxonomy" id="2480626"/>
    <lineage>
        <taxon>Bacteria</taxon>
        <taxon>Bacillati</taxon>
        <taxon>Actinomycetota</taxon>
        <taxon>Actinomycetes</taxon>
        <taxon>Streptosporangiales</taxon>
        <taxon>Treboniaceae</taxon>
        <taxon>Trebonia</taxon>
    </lineage>
</organism>
<dbReference type="EMBL" id="RPFW01000002">
    <property type="protein sequence ID" value="TVZ05710.1"/>
    <property type="molecule type" value="Genomic_DNA"/>
</dbReference>
<dbReference type="InterPro" id="IPR014942">
    <property type="entry name" value="AbiEii"/>
</dbReference>
<protein>
    <recommendedName>
        <fullName evidence="3">Nucleotidyl transferase AbiEii/AbiGii toxin family protein</fullName>
    </recommendedName>
</protein>
<keyword evidence="2" id="KW-1185">Reference proteome</keyword>
<proteinExistence type="predicted"/>
<sequence length="217" mass="23608">MPLTELHHRVATVALRVAHRYGFALGGGNALIAHGLITRPTQDVDLFTNEERGVEAAADSVEAELRKAGFGAEREDKNAGLADIFEGMGEGLAEWTVTAPDGERMMLQMAYFDRAAQPVAMEVGPVLNIEDVVGGKVCALAGRAEPRDYIDTAAALQRYSIEQVIGFARRLDPGLEDRDFADAARRLDRWGDTVFAPFGLEPADIARLRAAFAAWPR</sequence>
<name>A0A6P2C3H1_9ACTN</name>
<evidence type="ECO:0000313" key="2">
    <source>
        <dbReference type="Proteomes" id="UP000460272"/>
    </source>
</evidence>
<gene>
    <name evidence="1" type="ORF">EAS64_14560</name>
</gene>
<reference evidence="1 2" key="1">
    <citation type="submission" date="2018-11" db="EMBL/GenBank/DDBJ databases">
        <title>Trebonia kvetii gen.nov., sp.nov., a novel acidophilic actinobacterium, and proposal of the new actinobacterial family Treboniaceae fam. nov.</title>
        <authorList>
            <person name="Rapoport D."/>
            <person name="Sagova-Mareckova M."/>
            <person name="Sedlacek I."/>
            <person name="Provaznik J."/>
            <person name="Kralova S."/>
            <person name="Pavlinic D."/>
            <person name="Benes V."/>
            <person name="Kopecky J."/>
        </authorList>
    </citation>
    <scope>NUCLEOTIDE SEQUENCE [LARGE SCALE GENOMIC DNA]</scope>
    <source>
        <strain evidence="1 2">15Tr583</strain>
    </source>
</reference>
<dbReference type="Pfam" id="PF08843">
    <property type="entry name" value="AbiEii"/>
    <property type="match status" value="1"/>
</dbReference>
<comment type="caution">
    <text evidence="1">The sequence shown here is derived from an EMBL/GenBank/DDBJ whole genome shotgun (WGS) entry which is preliminary data.</text>
</comment>
<dbReference type="RefSeq" id="WP_145853411.1">
    <property type="nucleotide sequence ID" value="NZ_RPFW01000002.1"/>
</dbReference>
<dbReference type="Proteomes" id="UP000460272">
    <property type="component" value="Unassembled WGS sequence"/>
</dbReference>
<evidence type="ECO:0000313" key="1">
    <source>
        <dbReference type="EMBL" id="TVZ05710.1"/>
    </source>
</evidence>
<dbReference type="AlphaFoldDB" id="A0A6P2C3H1"/>
<evidence type="ECO:0008006" key="3">
    <source>
        <dbReference type="Google" id="ProtNLM"/>
    </source>
</evidence>